<feature type="transmembrane region" description="Helical" evidence="1">
    <location>
        <begin position="43"/>
        <end position="63"/>
    </location>
</feature>
<keyword evidence="1" id="KW-1133">Transmembrane helix</keyword>
<name>A0AA38XQ60_9EURO</name>
<feature type="transmembrane region" description="Helical" evidence="1">
    <location>
        <begin position="12"/>
        <end position="31"/>
    </location>
</feature>
<dbReference type="EMBL" id="JAPDRN010000157">
    <property type="protein sequence ID" value="KAJ9617619.1"/>
    <property type="molecule type" value="Genomic_DNA"/>
</dbReference>
<evidence type="ECO:0000313" key="3">
    <source>
        <dbReference type="EMBL" id="KAJ9617619.1"/>
    </source>
</evidence>
<evidence type="ECO:0000256" key="1">
    <source>
        <dbReference type="SAM" id="Phobius"/>
    </source>
</evidence>
<proteinExistence type="predicted"/>
<evidence type="ECO:0000259" key="2">
    <source>
        <dbReference type="Pfam" id="PF22480"/>
    </source>
</evidence>
<accession>A0AA38XQ60</accession>
<sequence>MVGRTPTRRLFSAIGIIAVQIASLVWIQIIARALGSQSNHGSYSLGVGELYLAIRPILLFNVAGRPMLRFLTSGEVLLIHKKLPKSYELSERLLKDLALAQVVDVDVAGSGSVLFLSSTTQVLGSDIATVMLADADADGVPARATLCLDDHDQLFELELWKVGFSPIIDVVDLRGAFSGH</sequence>
<dbReference type="AlphaFoldDB" id="A0AA38XQ60"/>
<dbReference type="Pfam" id="PF22480">
    <property type="entry name" value="DUF6984"/>
    <property type="match status" value="1"/>
</dbReference>
<keyword evidence="1" id="KW-0472">Membrane</keyword>
<gene>
    <name evidence="3" type="ORF">H2204_013573</name>
</gene>
<dbReference type="InterPro" id="IPR054253">
    <property type="entry name" value="DUF6984"/>
</dbReference>
<comment type="caution">
    <text evidence="3">The sequence shown here is derived from an EMBL/GenBank/DDBJ whole genome shotgun (WGS) entry which is preliminary data.</text>
</comment>
<organism evidence="3">
    <name type="scientific">Knufia peltigerae</name>
    <dbReference type="NCBI Taxonomy" id="1002370"/>
    <lineage>
        <taxon>Eukaryota</taxon>
        <taxon>Fungi</taxon>
        <taxon>Dikarya</taxon>
        <taxon>Ascomycota</taxon>
        <taxon>Pezizomycotina</taxon>
        <taxon>Eurotiomycetes</taxon>
        <taxon>Chaetothyriomycetidae</taxon>
        <taxon>Chaetothyriales</taxon>
        <taxon>Trichomeriaceae</taxon>
        <taxon>Knufia</taxon>
    </lineage>
</organism>
<feature type="domain" description="DUF6984" evidence="2">
    <location>
        <begin position="71"/>
        <end position="169"/>
    </location>
</feature>
<keyword evidence="1" id="KW-0812">Transmembrane</keyword>
<protein>
    <recommendedName>
        <fullName evidence="2">DUF6984 domain-containing protein</fullName>
    </recommendedName>
</protein>
<reference evidence="3" key="1">
    <citation type="submission" date="2022-10" db="EMBL/GenBank/DDBJ databases">
        <title>Culturing micro-colonial fungi from biological soil crusts in the Mojave desert and describing Neophaeococcomyces mojavensis, and introducing the new genera and species Taxawa tesnikishii.</title>
        <authorList>
            <person name="Kurbessoian T."/>
            <person name="Stajich J.E."/>
        </authorList>
    </citation>
    <scope>NUCLEOTIDE SEQUENCE</scope>
    <source>
        <strain evidence="3">TK_35</strain>
    </source>
</reference>